<evidence type="ECO:0000313" key="1">
    <source>
        <dbReference type="EMBL" id="GAA4374743.1"/>
    </source>
</evidence>
<dbReference type="RefSeq" id="WP_345221352.1">
    <property type="nucleotide sequence ID" value="NZ_BAABHA010000002.1"/>
</dbReference>
<name>A0ABP8IUX0_9BACT</name>
<dbReference type="Pfam" id="PF08922">
    <property type="entry name" value="DUF1905"/>
    <property type="match status" value="1"/>
</dbReference>
<accession>A0ABP8IUX0</accession>
<comment type="caution">
    <text evidence="1">The sequence shown here is derived from an EMBL/GenBank/DDBJ whole genome shotgun (WGS) entry which is preliminary data.</text>
</comment>
<evidence type="ECO:0008006" key="3">
    <source>
        <dbReference type="Google" id="ProtNLM"/>
    </source>
</evidence>
<dbReference type="InterPro" id="IPR015018">
    <property type="entry name" value="DUF1905"/>
</dbReference>
<protein>
    <recommendedName>
        <fullName evidence="3">DUF1905 domain-containing protein</fullName>
    </recommendedName>
</protein>
<dbReference type="Gene3D" id="2.40.30.100">
    <property type="entry name" value="AF2212/PG0164-like"/>
    <property type="match status" value="1"/>
</dbReference>
<dbReference type="SUPFAM" id="SSF141694">
    <property type="entry name" value="AF2212/PG0164-like"/>
    <property type="match status" value="1"/>
</dbReference>
<reference evidence="2" key="1">
    <citation type="journal article" date="2019" name="Int. J. Syst. Evol. Microbiol.">
        <title>The Global Catalogue of Microorganisms (GCM) 10K type strain sequencing project: providing services to taxonomists for standard genome sequencing and annotation.</title>
        <authorList>
            <consortium name="The Broad Institute Genomics Platform"/>
            <consortium name="The Broad Institute Genome Sequencing Center for Infectious Disease"/>
            <person name="Wu L."/>
            <person name="Ma J."/>
        </authorList>
    </citation>
    <scope>NUCLEOTIDE SEQUENCE [LARGE SCALE GENOMIC DNA]</scope>
    <source>
        <strain evidence="2">JCM 17924</strain>
    </source>
</reference>
<dbReference type="EMBL" id="BAABHA010000002">
    <property type="protein sequence ID" value="GAA4374743.1"/>
    <property type="molecule type" value="Genomic_DNA"/>
</dbReference>
<gene>
    <name evidence="1" type="ORF">GCM10023186_06480</name>
</gene>
<dbReference type="Proteomes" id="UP001500454">
    <property type="component" value="Unassembled WGS sequence"/>
</dbReference>
<organism evidence="1 2">
    <name type="scientific">Hymenobacter koreensis</name>
    <dbReference type="NCBI Taxonomy" id="1084523"/>
    <lineage>
        <taxon>Bacteria</taxon>
        <taxon>Pseudomonadati</taxon>
        <taxon>Bacteroidota</taxon>
        <taxon>Cytophagia</taxon>
        <taxon>Cytophagales</taxon>
        <taxon>Hymenobacteraceae</taxon>
        <taxon>Hymenobacter</taxon>
    </lineage>
</organism>
<proteinExistence type="predicted"/>
<sequence length="163" mass="18240">MNTPASTAFEPEHTFEAVLELDSEHGGVFIIVPFSVPEVYGTRAQLKVQATIDGFPYRGSLAPMGDGQHLLIITRQVRNAIEKTWGHTVTVALAKDVNPRVAEVSDDFAKAMTNAGARQKFDDLSYTHQKEFTRWIEAAKNTETRYERMKKAVEMILAGKKRS</sequence>
<dbReference type="Pfam" id="PF13376">
    <property type="entry name" value="OmdA"/>
    <property type="match status" value="1"/>
</dbReference>
<dbReference type="InterPro" id="IPR037079">
    <property type="entry name" value="AF2212/PG0164-like_sf"/>
</dbReference>
<evidence type="ECO:0000313" key="2">
    <source>
        <dbReference type="Proteomes" id="UP001500454"/>
    </source>
</evidence>
<keyword evidence="2" id="KW-1185">Reference proteome</keyword>